<dbReference type="InterPro" id="IPR025535">
    <property type="entry name" value="DUF4421"/>
</dbReference>
<reference evidence="2" key="1">
    <citation type="journal article" date="2019" name="Int. J. Syst. Evol. Microbiol.">
        <title>The Global Catalogue of Microorganisms (GCM) 10K type strain sequencing project: providing services to taxonomists for standard genome sequencing and annotation.</title>
        <authorList>
            <consortium name="The Broad Institute Genomics Platform"/>
            <consortium name="The Broad Institute Genome Sequencing Center for Infectious Disease"/>
            <person name="Wu L."/>
            <person name="Ma J."/>
        </authorList>
    </citation>
    <scope>NUCLEOTIDE SEQUENCE [LARGE SCALE GENOMIC DNA]</scope>
    <source>
        <strain evidence="2">CCUG 55250</strain>
    </source>
</reference>
<keyword evidence="2" id="KW-1185">Reference proteome</keyword>
<dbReference type="Proteomes" id="UP001596106">
    <property type="component" value="Unassembled WGS sequence"/>
</dbReference>
<name>A0ABW0ICM0_9BACT</name>
<gene>
    <name evidence="1" type="ORF">ACFPMF_12400</name>
</gene>
<dbReference type="Pfam" id="PF14391">
    <property type="entry name" value="DUF4421"/>
    <property type="match status" value="1"/>
</dbReference>
<proteinExistence type="predicted"/>
<organism evidence="1 2">
    <name type="scientific">Larkinella bovis</name>
    <dbReference type="NCBI Taxonomy" id="683041"/>
    <lineage>
        <taxon>Bacteria</taxon>
        <taxon>Pseudomonadati</taxon>
        <taxon>Bacteroidota</taxon>
        <taxon>Cytophagia</taxon>
        <taxon>Cytophagales</taxon>
        <taxon>Spirosomataceae</taxon>
        <taxon>Larkinella</taxon>
    </lineage>
</organism>
<dbReference type="EMBL" id="JBHSMA010000003">
    <property type="protein sequence ID" value="MFC5410116.1"/>
    <property type="molecule type" value="Genomic_DNA"/>
</dbReference>
<evidence type="ECO:0000313" key="1">
    <source>
        <dbReference type="EMBL" id="MFC5410116.1"/>
    </source>
</evidence>
<comment type="caution">
    <text evidence="1">The sequence shown here is derived from an EMBL/GenBank/DDBJ whole genome shotgun (WGS) entry which is preliminary data.</text>
</comment>
<evidence type="ECO:0000313" key="2">
    <source>
        <dbReference type="Proteomes" id="UP001596106"/>
    </source>
</evidence>
<accession>A0ABW0ICM0</accession>
<dbReference type="RefSeq" id="WP_379845160.1">
    <property type="nucleotide sequence ID" value="NZ_JBHSMA010000003.1"/>
</dbReference>
<protein>
    <submittedName>
        <fullName evidence="1">DUF4421 family protein</fullName>
    </submittedName>
</protein>
<sequence length="376" mass="42399">MSDNWIRLSRFFAKMVLLGFVLPGGFSSFVRAQSDTTRKEIKVLGLSLDTLLAIRSPKVDTNYIASYYEHLHLRLIGQGRDHFLQLVDKTNHLTYRPNGASSVGVGASYSWLSAELTTRLPLITRNSRVAKGKTRQFGTSLSYNGRRVWFNTNYQSYRGLYLNNPDILDKDWFVLHSKYPQRPDVAIYTWYTSIYYCFNHERFSNPASLMQRERQKKSAGSFLVGASMLFTQVKGDSSLFPRAVQPLFPTTSELIQYRSFGYSINAGYIRTFVFRNYFFATLLGCPGVALLNASSVSAGENSRSLPVRVGWQGDSRVTVGYNNGRYFAGATYAVVFLSGNLDGPSILRSVNTNIRLVAGLHFPFKPKGLLHKLPGF</sequence>